<accession>A0ABT0TY86</accession>
<keyword evidence="3" id="KW-1185">Reference proteome</keyword>
<name>A0ABT0TY86_9BACT</name>
<dbReference type="SUPFAM" id="SSF53098">
    <property type="entry name" value="Ribonuclease H-like"/>
    <property type="match status" value="1"/>
</dbReference>
<dbReference type="InterPro" id="IPR036397">
    <property type="entry name" value="RNaseH_sf"/>
</dbReference>
<protein>
    <submittedName>
        <fullName evidence="2">IS630 family transposase</fullName>
    </submittedName>
</protein>
<feature type="domain" description="Tc1-like transposase DDE" evidence="1">
    <location>
        <begin position="173"/>
        <end position="315"/>
    </location>
</feature>
<sequence length="341" mass="39211">MARPAILFAEIKSEQQRDRLVELWKQHPNHYTRMRGHAIILCDAGYNVSQLVDIFGVDRDTAASWISRFNQGGVDALFDDDRPGGPRKLVEQEQRILEDLLREYPSHPAKVIAKLKEKTGKSISRKSLSRYAKRFNLSWKRFRRSLRQKRDERAFRLAQAELAELLEELGLNVVYFDEAGFSLKGVVPYGWLPVGERTDVPVTGAHGSTVQAMGFEHQDGTTQTYLHKGYVNTQTVIDVFDDFCETIDQTTVVILDNASCHTSKTFRASVERWAERGLLVYNIPPYSPELNAIERLWKKLKYQLMPANAWERFKTMLDTLTSKLAELGEVTYMLSLHHYAE</sequence>
<dbReference type="EMBL" id="JAMQBK010000006">
    <property type="protein sequence ID" value="MCM2369218.1"/>
    <property type="molecule type" value="Genomic_DNA"/>
</dbReference>
<dbReference type="PANTHER" id="PTHR46564">
    <property type="entry name" value="TRANSPOSASE"/>
    <property type="match status" value="1"/>
</dbReference>
<dbReference type="RefSeq" id="WP_250926893.1">
    <property type="nucleotide sequence ID" value="NZ_JAMQBK010000006.1"/>
</dbReference>
<evidence type="ECO:0000313" key="2">
    <source>
        <dbReference type="EMBL" id="MCM2369218.1"/>
    </source>
</evidence>
<dbReference type="Gene3D" id="3.30.420.10">
    <property type="entry name" value="Ribonuclease H-like superfamily/Ribonuclease H"/>
    <property type="match status" value="1"/>
</dbReference>
<organism evidence="2 3">
    <name type="scientific">Aporhodopirellula aestuarii</name>
    <dbReference type="NCBI Taxonomy" id="2950107"/>
    <lineage>
        <taxon>Bacteria</taxon>
        <taxon>Pseudomonadati</taxon>
        <taxon>Planctomycetota</taxon>
        <taxon>Planctomycetia</taxon>
        <taxon>Pirellulales</taxon>
        <taxon>Pirellulaceae</taxon>
        <taxon>Aporhodopirellula</taxon>
    </lineage>
</organism>
<dbReference type="Pfam" id="PF13551">
    <property type="entry name" value="HTH_29"/>
    <property type="match status" value="1"/>
</dbReference>
<proteinExistence type="predicted"/>
<dbReference type="NCBIfam" id="NF033545">
    <property type="entry name" value="transpos_IS630"/>
    <property type="match status" value="1"/>
</dbReference>
<dbReference type="Pfam" id="PF13358">
    <property type="entry name" value="DDE_3"/>
    <property type="match status" value="1"/>
</dbReference>
<dbReference type="InterPro" id="IPR009057">
    <property type="entry name" value="Homeodomain-like_sf"/>
</dbReference>
<dbReference type="InterPro" id="IPR038717">
    <property type="entry name" value="Tc1-like_DDE_dom"/>
</dbReference>
<evidence type="ECO:0000313" key="3">
    <source>
        <dbReference type="Proteomes" id="UP001202961"/>
    </source>
</evidence>
<dbReference type="Proteomes" id="UP001202961">
    <property type="component" value="Unassembled WGS sequence"/>
</dbReference>
<dbReference type="InterPro" id="IPR012337">
    <property type="entry name" value="RNaseH-like_sf"/>
</dbReference>
<evidence type="ECO:0000259" key="1">
    <source>
        <dbReference type="Pfam" id="PF13358"/>
    </source>
</evidence>
<gene>
    <name evidence="2" type="ORF">NB063_01145</name>
</gene>
<dbReference type="SUPFAM" id="SSF46689">
    <property type="entry name" value="Homeodomain-like"/>
    <property type="match status" value="1"/>
</dbReference>
<comment type="caution">
    <text evidence="2">The sequence shown here is derived from an EMBL/GenBank/DDBJ whole genome shotgun (WGS) entry which is preliminary data.</text>
</comment>
<reference evidence="2 3" key="1">
    <citation type="journal article" date="2022" name="Syst. Appl. Microbiol.">
        <title>Rhodopirellula aestuarii sp. nov., a novel member of the genus Rhodopirellula isolated from brackish sediments collected in the Tagus River estuary, Portugal.</title>
        <authorList>
            <person name="Vitorino I.R."/>
            <person name="Klimek D."/>
            <person name="Calusinska M."/>
            <person name="Lobo-da-Cunha A."/>
            <person name="Vasconcelos V."/>
            <person name="Lage O.M."/>
        </authorList>
    </citation>
    <scope>NUCLEOTIDE SEQUENCE [LARGE SCALE GENOMIC DNA]</scope>
    <source>
        <strain evidence="2 3">ICT_H3.1</strain>
    </source>
</reference>
<dbReference type="PANTHER" id="PTHR46564:SF1">
    <property type="entry name" value="TRANSPOSASE"/>
    <property type="match status" value="1"/>
</dbReference>
<dbReference type="InterPro" id="IPR047655">
    <property type="entry name" value="Transpos_IS630-like"/>
</dbReference>